<evidence type="ECO:0000256" key="7">
    <source>
        <dbReference type="ARBA" id="ARBA00022679"/>
    </source>
</evidence>
<evidence type="ECO:0000256" key="9">
    <source>
        <dbReference type="RuleBase" id="RU365100"/>
    </source>
</evidence>
<comment type="caution">
    <text evidence="13">The sequence shown here is derived from an EMBL/GenBank/DDBJ whole genome shotgun (WGS) entry which is preliminary data.</text>
</comment>
<gene>
    <name evidence="13" type="ORF">EVC35_01150</name>
</gene>
<dbReference type="Pfam" id="PF17956">
    <property type="entry name" value="NAPRTase_C"/>
    <property type="match status" value="1"/>
</dbReference>
<dbReference type="PANTHER" id="PTHR11098">
    <property type="entry name" value="NICOTINATE PHOSPHORIBOSYLTRANSFERASE"/>
    <property type="match status" value="1"/>
</dbReference>
<dbReference type="NCBIfam" id="TIGR01513">
    <property type="entry name" value="NAPRTase_put"/>
    <property type="match status" value="1"/>
</dbReference>
<evidence type="ECO:0000256" key="2">
    <source>
        <dbReference type="ARBA" id="ARBA00010897"/>
    </source>
</evidence>
<dbReference type="EMBL" id="SDWY01000001">
    <property type="protein sequence ID" value="MDN6899616.1"/>
    <property type="molecule type" value="Genomic_DNA"/>
</dbReference>
<comment type="pathway">
    <text evidence="1 9">Cofactor biosynthesis; NAD(+) biosynthesis; nicotinate D-ribonucleotide from nicotinate: step 1/1.</text>
</comment>
<dbReference type="PANTHER" id="PTHR11098:SF1">
    <property type="entry name" value="NICOTINATE PHOSPHORIBOSYLTRANSFERASE"/>
    <property type="match status" value="1"/>
</dbReference>
<dbReference type="CDD" id="cd01570">
    <property type="entry name" value="NAPRTase_A"/>
    <property type="match status" value="1"/>
</dbReference>
<organism evidence="13 14">
    <name type="scientific">Oenococcus sicerae</name>
    <dbReference type="NCBI Taxonomy" id="2203724"/>
    <lineage>
        <taxon>Bacteria</taxon>
        <taxon>Bacillati</taxon>
        <taxon>Bacillota</taxon>
        <taxon>Bacilli</taxon>
        <taxon>Lactobacillales</taxon>
        <taxon>Lactobacillaceae</taxon>
        <taxon>Oenococcus</taxon>
    </lineage>
</organism>
<comment type="PTM">
    <text evidence="9">Transiently phosphorylated on a His residue during the reaction cycle. Phosphorylation strongly increases the affinity for substrates and increases the rate of nicotinate D-ribonucleotide production. Dephosphorylation regenerates the low-affinity form of the enzyme, leading to product release.</text>
</comment>
<dbReference type="GO" id="GO:0034355">
    <property type="term" value="P:NAD+ biosynthetic process via the salvage pathway"/>
    <property type="evidence" value="ECO:0007669"/>
    <property type="project" value="TreeGrafter"/>
</dbReference>
<dbReference type="GO" id="GO:0005829">
    <property type="term" value="C:cytosol"/>
    <property type="evidence" value="ECO:0007669"/>
    <property type="project" value="TreeGrafter"/>
</dbReference>
<keyword evidence="4" id="KW-0597">Phosphoprotein</keyword>
<dbReference type="AlphaFoldDB" id="A0AAJ1VMG0"/>
<dbReference type="NCBIfam" id="NF006695">
    <property type="entry name" value="PRK09243.1-2"/>
    <property type="match status" value="1"/>
</dbReference>
<dbReference type="InterPro" id="IPR041619">
    <property type="entry name" value="NAPRTase_C"/>
</dbReference>
<dbReference type="Pfam" id="PF04095">
    <property type="entry name" value="NAPRTase"/>
    <property type="match status" value="1"/>
</dbReference>
<dbReference type="PIRSF" id="PIRSF000484">
    <property type="entry name" value="NAPRT"/>
    <property type="match status" value="1"/>
</dbReference>
<reference evidence="13" key="1">
    <citation type="submission" date="2019-01" db="EMBL/GenBank/DDBJ databases">
        <title>Oenococcus sicerae UCMA17102.</title>
        <authorList>
            <person name="Cousin F.J."/>
            <person name="Le Guellec R."/>
            <person name="Cretenet M."/>
        </authorList>
    </citation>
    <scope>NUCLEOTIDE SEQUENCE</scope>
    <source>
        <strain evidence="13">UCMA17102</strain>
    </source>
</reference>
<dbReference type="Gene3D" id="3.20.20.70">
    <property type="entry name" value="Aldolase class I"/>
    <property type="match status" value="1"/>
</dbReference>
<evidence type="ECO:0000256" key="3">
    <source>
        <dbReference type="ARBA" id="ARBA00013236"/>
    </source>
</evidence>
<feature type="domain" description="Nicotinate phosphoribosyltransferase C-terminal" evidence="12">
    <location>
        <begin position="357"/>
        <end position="465"/>
    </location>
</feature>
<accession>A0AAJ1VMG0</accession>
<dbReference type="RefSeq" id="WP_301710895.1">
    <property type="nucleotide sequence ID" value="NZ_SDWY01000001.1"/>
</dbReference>
<dbReference type="InterPro" id="IPR007229">
    <property type="entry name" value="Nic_PRibTrfase-Fam"/>
</dbReference>
<evidence type="ECO:0000259" key="10">
    <source>
        <dbReference type="Pfam" id="PF04095"/>
    </source>
</evidence>
<dbReference type="EC" id="6.3.4.21" evidence="3 9"/>
<comment type="similarity">
    <text evidence="2 9">Belongs to the NAPRTase family.</text>
</comment>
<dbReference type="Proteomes" id="UP001167919">
    <property type="component" value="Unassembled WGS sequence"/>
</dbReference>
<keyword evidence="7 9" id="KW-0808">Transferase</keyword>
<evidence type="ECO:0000256" key="5">
    <source>
        <dbReference type="ARBA" id="ARBA00022598"/>
    </source>
</evidence>
<keyword evidence="5 9" id="KW-0436">Ligase</keyword>
<evidence type="ECO:0000259" key="11">
    <source>
        <dbReference type="Pfam" id="PF17767"/>
    </source>
</evidence>
<keyword evidence="13" id="KW-0328">Glycosyltransferase</keyword>
<evidence type="ECO:0000259" key="12">
    <source>
        <dbReference type="Pfam" id="PF17956"/>
    </source>
</evidence>
<dbReference type="InterPro" id="IPR013785">
    <property type="entry name" value="Aldolase_TIM"/>
</dbReference>
<dbReference type="GO" id="GO:0047280">
    <property type="term" value="F:nicotinamide phosphoribosyltransferase activity"/>
    <property type="evidence" value="ECO:0007669"/>
    <property type="project" value="UniProtKB-ARBA"/>
</dbReference>
<name>A0AAJ1VMG0_9LACO</name>
<dbReference type="FunFam" id="3.20.20.70:FF:000076">
    <property type="entry name" value="Nicotinate phosphoribosyltransferase"/>
    <property type="match status" value="1"/>
</dbReference>
<evidence type="ECO:0000313" key="14">
    <source>
        <dbReference type="Proteomes" id="UP001167919"/>
    </source>
</evidence>
<dbReference type="InterPro" id="IPR036068">
    <property type="entry name" value="Nicotinate_pribotase-like_C"/>
</dbReference>
<dbReference type="SUPFAM" id="SSF54675">
    <property type="entry name" value="Nicotinate/Quinolinate PRTase N-terminal domain-like"/>
    <property type="match status" value="1"/>
</dbReference>
<keyword evidence="6 9" id="KW-0662">Pyridine nucleotide biosynthesis</keyword>
<evidence type="ECO:0000256" key="4">
    <source>
        <dbReference type="ARBA" id="ARBA00022553"/>
    </source>
</evidence>
<proteinExistence type="inferred from homology"/>
<dbReference type="Gene3D" id="3.20.140.10">
    <property type="entry name" value="nicotinate phosphoribosyltransferase"/>
    <property type="match status" value="1"/>
</dbReference>
<sequence>MNLSMITDLYELSMANGYQQVLPKEVGVFDIFFRRVPDNGSFVVTAGLAQAIEVISDFHFSQEDLAYLQSLKLFTDDFLTFLENFHFSGDLSAIPEGTPVFPREPLLTISGPLIQTQLFETILLNIINHQSLIATKARRICYAAQGRPIMEFGARRAQGPSAATLGARAAVIGGCASTSNLLTAEKFGIASAGTMAHSWIEAFPDELTAFEKWAELYPDNSALLVDTYDVINSGVPNAIKVFKELVAKGHQPVGIRIDSGDISHLAKSARKQLDDAGFPNAKITASNALNEATIQSLLLNQKAPIDNFGVGEDLITSASDPVLSGVYKLVAVKHLGQTVAKIKISDSREKVTLPGIKSLYRLYNKNSHQAFADVIALKNEQLTTEMLVRSADPLDTKQKITLSNFDSMPLQTDIFINGKVVYTSPSVMAIQKQSQAAVQELPEETLRLTNPNKYPVYITEKLARLQEKLLNKQAH</sequence>
<protein>
    <recommendedName>
        <fullName evidence="3 9">Nicotinate phosphoribosyltransferase</fullName>
        <ecNumber evidence="3 9">6.3.4.21</ecNumber>
    </recommendedName>
</protein>
<dbReference type="GO" id="GO:0004516">
    <property type="term" value="F:nicotinate phosphoribosyltransferase activity"/>
    <property type="evidence" value="ECO:0007669"/>
    <property type="project" value="UniProtKB-UniRule"/>
</dbReference>
<dbReference type="InterPro" id="IPR006405">
    <property type="entry name" value="Nic_PRibTrfase_pncB"/>
</dbReference>
<feature type="domain" description="Nicotinate phosphoribosyltransferase N-terminal" evidence="11">
    <location>
        <begin position="5"/>
        <end position="128"/>
    </location>
</feature>
<evidence type="ECO:0000313" key="13">
    <source>
        <dbReference type="EMBL" id="MDN6899616.1"/>
    </source>
</evidence>
<evidence type="ECO:0000256" key="8">
    <source>
        <dbReference type="ARBA" id="ARBA00048668"/>
    </source>
</evidence>
<evidence type="ECO:0000256" key="6">
    <source>
        <dbReference type="ARBA" id="ARBA00022642"/>
    </source>
</evidence>
<dbReference type="InterPro" id="IPR041525">
    <property type="entry name" value="N/Namide_PRibTrfase"/>
</dbReference>
<dbReference type="SUPFAM" id="SSF51690">
    <property type="entry name" value="Nicotinate/Quinolinate PRTase C-terminal domain-like"/>
    <property type="match status" value="1"/>
</dbReference>
<dbReference type="Pfam" id="PF17767">
    <property type="entry name" value="NAPRTase_N"/>
    <property type="match status" value="1"/>
</dbReference>
<feature type="domain" description="Nicotinate/nicotinamide phosphoribosyltransferase" evidence="10">
    <location>
        <begin position="149"/>
        <end position="336"/>
    </location>
</feature>
<comment type="function">
    <text evidence="9">Catalyzes the first step in the biosynthesis of NAD from nicotinic acid, the ATP-dependent synthesis of beta-nicotinate D-ribonucleotide from nicotinate and 5-phospho-D-ribose 1-phosphate.</text>
</comment>
<evidence type="ECO:0000256" key="1">
    <source>
        <dbReference type="ARBA" id="ARBA00004952"/>
    </source>
</evidence>
<dbReference type="NCBIfam" id="NF009131">
    <property type="entry name" value="PRK12484.1"/>
    <property type="match status" value="1"/>
</dbReference>
<dbReference type="InterPro" id="IPR040727">
    <property type="entry name" value="NAPRTase_N"/>
</dbReference>
<comment type="catalytic activity">
    <reaction evidence="8 9">
        <text>5-phospho-alpha-D-ribose 1-diphosphate + nicotinate + ATP + H2O = nicotinate beta-D-ribonucleotide + ADP + phosphate + diphosphate</text>
        <dbReference type="Rhea" id="RHEA:36163"/>
        <dbReference type="ChEBI" id="CHEBI:15377"/>
        <dbReference type="ChEBI" id="CHEBI:30616"/>
        <dbReference type="ChEBI" id="CHEBI:32544"/>
        <dbReference type="ChEBI" id="CHEBI:33019"/>
        <dbReference type="ChEBI" id="CHEBI:43474"/>
        <dbReference type="ChEBI" id="CHEBI:57502"/>
        <dbReference type="ChEBI" id="CHEBI:58017"/>
        <dbReference type="ChEBI" id="CHEBI:456216"/>
        <dbReference type="EC" id="6.3.4.21"/>
    </reaction>
</comment>